<dbReference type="Proteomes" id="UP000004810">
    <property type="component" value="Unassembled WGS sequence"/>
</dbReference>
<comment type="caution">
    <text evidence="1">The sequence shown here is derived from an EMBL/GenBank/DDBJ whole genome shotgun (WGS) entry which is preliminary data.</text>
</comment>
<evidence type="ECO:0000313" key="1">
    <source>
        <dbReference type="EMBL" id="EJW88407.1"/>
    </source>
</evidence>
<dbReference type="AlphaFoldDB" id="J9FFJ1"/>
<organism evidence="1 2">
    <name type="scientific">Wuchereria bancrofti</name>
    <dbReference type="NCBI Taxonomy" id="6293"/>
    <lineage>
        <taxon>Eukaryota</taxon>
        <taxon>Metazoa</taxon>
        <taxon>Ecdysozoa</taxon>
        <taxon>Nematoda</taxon>
        <taxon>Chromadorea</taxon>
        <taxon>Rhabditida</taxon>
        <taxon>Spirurina</taxon>
        <taxon>Spiruromorpha</taxon>
        <taxon>Filarioidea</taxon>
        <taxon>Onchocercidae</taxon>
        <taxon>Wuchereria</taxon>
    </lineage>
</organism>
<gene>
    <name evidence="1" type="ORF">WUBG_00684</name>
</gene>
<dbReference type="EMBL" id="ADBV01000124">
    <property type="protein sequence ID" value="EJW88407.1"/>
    <property type="molecule type" value="Genomic_DNA"/>
</dbReference>
<sequence>MAAVYCDKGHCSDLMKHFLLRYLEFKAALPTRFLLLEEGGNFIRHNKHLDSLINKSSSIDNNTSQEYSIKDPSNTGHLSEMLLEICYRRNKIPLLPHLSPLHMLTEHS</sequence>
<protein>
    <submittedName>
        <fullName evidence="1">Uncharacterized protein</fullName>
    </submittedName>
</protein>
<proteinExistence type="predicted"/>
<accession>J9FFJ1</accession>
<reference evidence="2" key="1">
    <citation type="submission" date="2012-08" db="EMBL/GenBank/DDBJ databases">
        <title>The Genome Sequence of Wuchereria bancrofti.</title>
        <authorList>
            <person name="Nutman T.B."/>
            <person name="Fink D.L."/>
            <person name="Russ C."/>
            <person name="Young S."/>
            <person name="Zeng Q."/>
            <person name="Koehrsen M."/>
            <person name="Alvarado L."/>
            <person name="Berlin A."/>
            <person name="Chapman S.B."/>
            <person name="Chen Z."/>
            <person name="Freedman E."/>
            <person name="Gellesch M."/>
            <person name="Goldberg J."/>
            <person name="Griggs A."/>
            <person name="Gujja S."/>
            <person name="Heilman E.R."/>
            <person name="Heiman D."/>
            <person name="Hepburn T."/>
            <person name="Howarth C."/>
            <person name="Jen D."/>
            <person name="Larson L."/>
            <person name="Lewis B."/>
            <person name="Mehta T."/>
            <person name="Park D."/>
            <person name="Pearson M."/>
            <person name="Roberts A."/>
            <person name="Saif S."/>
            <person name="Shea T."/>
            <person name="Shenoy N."/>
            <person name="Sisk P."/>
            <person name="Stolte C."/>
            <person name="Sykes S."/>
            <person name="Walk T."/>
            <person name="White J."/>
            <person name="Yandava C."/>
            <person name="Haas B."/>
            <person name="Henn M.R."/>
            <person name="Nusbaum C."/>
            <person name="Birren B."/>
        </authorList>
    </citation>
    <scope>NUCLEOTIDE SEQUENCE [LARGE SCALE GENOMIC DNA]</scope>
    <source>
        <strain evidence="2">NA</strain>
    </source>
</reference>
<name>J9FFJ1_WUCBA</name>
<evidence type="ECO:0000313" key="2">
    <source>
        <dbReference type="Proteomes" id="UP000004810"/>
    </source>
</evidence>